<comment type="similarity">
    <text evidence="1">Belongs to the TrbG/VirB9 family.</text>
</comment>
<keyword evidence="2 3" id="KW-0732">Signal</keyword>
<organism evidence="5 6">
    <name type="scientific">Pigmentiphaga humi</name>
    <dbReference type="NCBI Taxonomy" id="2478468"/>
    <lineage>
        <taxon>Bacteria</taxon>
        <taxon>Pseudomonadati</taxon>
        <taxon>Pseudomonadota</taxon>
        <taxon>Betaproteobacteria</taxon>
        <taxon>Burkholderiales</taxon>
        <taxon>Alcaligenaceae</taxon>
        <taxon>Pigmentiphaga</taxon>
    </lineage>
</organism>
<evidence type="ECO:0000256" key="3">
    <source>
        <dbReference type="SAM" id="SignalP"/>
    </source>
</evidence>
<dbReference type="CDD" id="cd06911">
    <property type="entry name" value="VirB9_CagX_TrbG"/>
    <property type="match status" value="1"/>
</dbReference>
<dbReference type="AlphaFoldDB" id="A0A3P4B092"/>
<dbReference type="Pfam" id="PF10671">
    <property type="entry name" value="TcpQ"/>
    <property type="match status" value="1"/>
</dbReference>
<proteinExistence type="inferred from homology"/>
<dbReference type="Gene3D" id="3.55.50.70">
    <property type="match status" value="1"/>
</dbReference>
<feature type="chain" id="PRO_5018106858" evidence="3">
    <location>
        <begin position="21"/>
        <end position="268"/>
    </location>
</feature>
<dbReference type="InterPro" id="IPR033645">
    <property type="entry name" value="VirB9/CagX/TrbG_C"/>
</dbReference>
<gene>
    <name evidence="5" type="ORF">PIGHUM_01138</name>
</gene>
<keyword evidence="6" id="KW-1185">Reference proteome</keyword>
<feature type="domain" description="Toxin co-regulated pilus biosynthesis protein Q C-terminal" evidence="4">
    <location>
        <begin position="171"/>
        <end position="251"/>
    </location>
</feature>
<protein>
    <submittedName>
        <fullName evidence="5">Toxin co-regulated pilus biosynthesis protein Q</fullName>
    </submittedName>
</protein>
<dbReference type="InterPro" id="IPR038161">
    <property type="entry name" value="VirB9/CagX/TrbG_C_sf"/>
</dbReference>
<dbReference type="EMBL" id="UWPJ01000010">
    <property type="protein sequence ID" value="VCU69078.1"/>
    <property type="molecule type" value="Genomic_DNA"/>
</dbReference>
<dbReference type="RefSeq" id="WP_246012946.1">
    <property type="nucleotide sequence ID" value="NZ_UWPJ01000010.1"/>
</dbReference>
<dbReference type="Gene3D" id="2.60.40.2500">
    <property type="match status" value="1"/>
</dbReference>
<evidence type="ECO:0000313" key="5">
    <source>
        <dbReference type="EMBL" id="VCU69078.1"/>
    </source>
</evidence>
<dbReference type="InterPro" id="IPR010258">
    <property type="entry name" value="Conjugal_tfr_TrbG/VirB9/CagX"/>
</dbReference>
<evidence type="ECO:0000256" key="2">
    <source>
        <dbReference type="ARBA" id="ARBA00022729"/>
    </source>
</evidence>
<evidence type="ECO:0000259" key="4">
    <source>
        <dbReference type="Pfam" id="PF10671"/>
    </source>
</evidence>
<dbReference type="Pfam" id="PF03524">
    <property type="entry name" value="CagX"/>
    <property type="match status" value="1"/>
</dbReference>
<name>A0A3P4B092_9BURK</name>
<evidence type="ECO:0000256" key="1">
    <source>
        <dbReference type="ARBA" id="ARBA00006135"/>
    </source>
</evidence>
<reference evidence="5 6" key="1">
    <citation type="submission" date="2018-10" db="EMBL/GenBank/DDBJ databases">
        <authorList>
            <person name="Criscuolo A."/>
        </authorList>
    </citation>
    <scope>NUCLEOTIDE SEQUENCE [LARGE SCALE GENOMIC DNA]</scope>
    <source>
        <strain evidence="5">DnA1</strain>
    </source>
</reference>
<sequence length="268" mass="28707">MPSCRLLPIAALSACCLAHAQSPVAVPAGQGQGGYDFAYRVAGDKRVAPVQVFDDGRQTYMQFRAGQVPPAIFSSGPEGDRLAPVSWEGGYAVVAGMAREFALRIGEVTASVRYQGRTLRGASMGTARQSESWGGEPAGRADFPVMQTARLPPDPQPAAAMAARMPVRAAQVYEATPADRNMRQALRRWAGLAGWTFDTEHWAVHVDIPLAGSASLGSDFKSAVRELLAATELSAHPLQPCFYSNRVLRVIAYAESCDRRAAETARQG</sequence>
<dbReference type="InterPro" id="IPR018927">
    <property type="entry name" value="Pilus_synth_Q_C"/>
</dbReference>
<feature type="signal peptide" evidence="3">
    <location>
        <begin position="1"/>
        <end position="20"/>
    </location>
</feature>
<dbReference type="Proteomes" id="UP000277294">
    <property type="component" value="Unassembled WGS sequence"/>
</dbReference>
<accession>A0A3P4B092</accession>
<evidence type="ECO:0000313" key="6">
    <source>
        <dbReference type="Proteomes" id="UP000277294"/>
    </source>
</evidence>